<proteinExistence type="predicted"/>
<dbReference type="PROSITE" id="PS50905">
    <property type="entry name" value="FERRITIN_LIKE"/>
    <property type="match status" value="1"/>
</dbReference>
<name>A0A3B0VYL4_9ZZZZ</name>
<reference evidence="2" key="1">
    <citation type="submission" date="2018-06" db="EMBL/GenBank/DDBJ databases">
        <authorList>
            <person name="Zhirakovskaya E."/>
        </authorList>
    </citation>
    <scope>NUCLEOTIDE SEQUENCE</scope>
</reference>
<accession>A0A3B0VYL4</accession>
<evidence type="ECO:0000313" key="2">
    <source>
        <dbReference type="EMBL" id="VAW48121.1"/>
    </source>
</evidence>
<dbReference type="InterPro" id="IPR008331">
    <property type="entry name" value="Ferritin_DPS_dom"/>
</dbReference>
<dbReference type="SUPFAM" id="SSF47240">
    <property type="entry name" value="Ferritin-like"/>
    <property type="match status" value="1"/>
</dbReference>
<feature type="domain" description="Ferritin-like diiron" evidence="1">
    <location>
        <begin position="28"/>
        <end position="172"/>
    </location>
</feature>
<gene>
    <name evidence="2" type="ORF">MNBD_GAMMA03-873</name>
</gene>
<dbReference type="GO" id="GO:0008199">
    <property type="term" value="F:ferric iron binding"/>
    <property type="evidence" value="ECO:0007669"/>
    <property type="project" value="InterPro"/>
</dbReference>
<dbReference type="InterPro" id="IPR012347">
    <property type="entry name" value="Ferritin-like"/>
</dbReference>
<dbReference type="InterPro" id="IPR009078">
    <property type="entry name" value="Ferritin-like_SF"/>
</dbReference>
<evidence type="ECO:0000259" key="1">
    <source>
        <dbReference type="PROSITE" id="PS50905"/>
    </source>
</evidence>
<dbReference type="InterPro" id="IPR009040">
    <property type="entry name" value="Ferritin-like_diiron"/>
</dbReference>
<dbReference type="Gene3D" id="1.20.1260.10">
    <property type="match status" value="1"/>
</dbReference>
<protein>
    <submittedName>
        <fullName evidence="2">Bacterioferritin possible associated with carboxysome</fullName>
    </submittedName>
</protein>
<organism evidence="2">
    <name type="scientific">hydrothermal vent metagenome</name>
    <dbReference type="NCBI Taxonomy" id="652676"/>
    <lineage>
        <taxon>unclassified sequences</taxon>
        <taxon>metagenomes</taxon>
        <taxon>ecological metagenomes</taxon>
    </lineage>
</organism>
<dbReference type="Pfam" id="PF00210">
    <property type="entry name" value="Ferritin"/>
    <property type="match status" value="1"/>
</dbReference>
<dbReference type="AlphaFoldDB" id="A0A3B0VYL4"/>
<sequence>MGYQPHMQGNRIMPGTGSFPQIETSQQMGGDSKVLGYLGRALSLEFSAGQHYLAQASLAKFRGELNYAQGFVTLANEELQHANLLTDHMVMKGVVPAGSVLNPATPTHSIVEALRSCEVRELALIQLYNEATQYCANIGAISDQALFNRLYAEEQEQLVKINGWLEEFYQTMNVHQAPARSFV</sequence>
<dbReference type="EMBL" id="UOFC01000184">
    <property type="protein sequence ID" value="VAW48121.1"/>
    <property type="molecule type" value="Genomic_DNA"/>
</dbReference>